<sequence length="642" mass="72795">MDFSEFKSGYTYPTKMRGMSAKELAADMKAGWNLGNSLESENNETYWGNPKTTKAMIDKIAKRGFTTLRVPVRWDNHYTDSNYTIMNDYMNRVETVINYGLSNGMYVIVNIHHNAIQTMVSTDQSTQNRVKKEISIVWTQIANRFKNYGDKLIFEIINEPRCGEDWTGNSSYFEIVNVYNEVGRKAIRATGGNNAKRLIMLPTYCASSDLPKIQGWRSLSDDKMIAVSIHAYKPFNFAFEGNGHSTWNQHDDQELSDNFQNLDSYFLKKGFTVIVGEYGAVNKNNINERVFYASKYTQVAKSLGIPCFWWDNNLYGQGAEQFGLFDRNKCEFTYGNIADAMINVYKGINPPNIPEKPISNNTSKPSSPYADLFNGSNSASNWGQALSVLTMKSEGTFDTFSINPNGYFYVEYSGKQNEIELILQSWSGGENWAKVEPCESGQVNGHYFSKFDYNSCVVSFKTSDFYKIDKIYVGAKQSNITVFCFRYYYDKNNTSTNTNNSNTQHQDANKNNRPIISSSSLQLFKGSADSSNWGQAVSVMTAKNKGTFDSSMIKPNGYFYVEYSGKQKEIELILQSWSGGENWAKVDASEHGEINGHFYAKYSYNNCTSAFKTSDFIGKLDKVYVGAKNDSITVYMLYYCSS</sequence>
<dbReference type="InterPro" id="IPR050386">
    <property type="entry name" value="Glycosyl_hydrolase_5"/>
</dbReference>
<comment type="caution">
    <text evidence="9">The sequence shown here is derived from an EMBL/GenBank/DDBJ whole genome shotgun (WGS) entry which is preliminary data.</text>
</comment>
<dbReference type="SUPFAM" id="SSF51445">
    <property type="entry name" value="(Trans)glycosidases"/>
    <property type="match status" value="1"/>
</dbReference>
<comment type="similarity">
    <text evidence="1 6">Belongs to the glycosyl hydrolase 5 (cellulase A) family.</text>
</comment>
<proteinExistence type="inferred from homology"/>
<evidence type="ECO:0000313" key="10">
    <source>
        <dbReference type="Proteomes" id="UP001470230"/>
    </source>
</evidence>
<keyword evidence="2 6" id="KW-0378">Hydrolase</keyword>
<dbReference type="Proteomes" id="UP001470230">
    <property type="component" value="Unassembled WGS sequence"/>
</dbReference>
<protein>
    <submittedName>
        <fullName evidence="9">Uncharacterized protein</fullName>
    </submittedName>
</protein>
<dbReference type="PROSITE" id="PS00659">
    <property type="entry name" value="GLYCOSYL_HYDROL_F5"/>
    <property type="match status" value="1"/>
</dbReference>
<dbReference type="Gene3D" id="2.60.120.1070">
    <property type="match status" value="2"/>
</dbReference>
<evidence type="ECO:0000256" key="1">
    <source>
        <dbReference type="ARBA" id="ARBA00005641"/>
    </source>
</evidence>
<organism evidence="9 10">
    <name type="scientific">Tritrichomonas musculus</name>
    <dbReference type="NCBI Taxonomy" id="1915356"/>
    <lineage>
        <taxon>Eukaryota</taxon>
        <taxon>Metamonada</taxon>
        <taxon>Parabasalia</taxon>
        <taxon>Tritrichomonadida</taxon>
        <taxon>Tritrichomonadidae</taxon>
        <taxon>Tritrichomonas</taxon>
    </lineage>
</organism>
<keyword evidence="5" id="KW-0624">Polysaccharide degradation</keyword>
<dbReference type="EMBL" id="JAPFFF010000001">
    <property type="protein sequence ID" value="KAK8899578.1"/>
    <property type="molecule type" value="Genomic_DNA"/>
</dbReference>
<evidence type="ECO:0000256" key="4">
    <source>
        <dbReference type="ARBA" id="ARBA00023295"/>
    </source>
</evidence>
<feature type="domain" description="Carbohydrate binding module 65" evidence="8">
    <location>
        <begin position="524"/>
        <end position="635"/>
    </location>
</feature>
<evidence type="ECO:0000256" key="3">
    <source>
        <dbReference type="ARBA" id="ARBA00023277"/>
    </source>
</evidence>
<evidence type="ECO:0000313" key="9">
    <source>
        <dbReference type="EMBL" id="KAK8899578.1"/>
    </source>
</evidence>
<dbReference type="InterPro" id="IPR017853">
    <property type="entry name" value="GH"/>
</dbReference>
<keyword evidence="10" id="KW-1185">Reference proteome</keyword>
<name>A0ABR2L8C0_9EUKA</name>
<dbReference type="Pfam" id="PF00150">
    <property type="entry name" value="Cellulase"/>
    <property type="match status" value="1"/>
</dbReference>
<evidence type="ECO:0000259" key="8">
    <source>
        <dbReference type="Pfam" id="PF18259"/>
    </source>
</evidence>
<reference evidence="9 10" key="1">
    <citation type="submission" date="2024-04" db="EMBL/GenBank/DDBJ databases">
        <title>Tritrichomonas musculus Genome.</title>
        <authorList>
            <person name="Alves-Ferreira E."/>
            <person name="Grigg M."/>
            <person name="Lorenzi H."/>
            <person name="Galac M."/>
        </authorList>
    </citation>
    <scope>NUCLEOTIDE SEQUENCE [LARGE SCALE GENOMIC DNA]</scope>
    <source>
        <strain evidence="9 10">EAF2021</strain>
    </source>
</reference>
<dbReference type="PANTHER" id="PTHR31297">
    <property type="entry name" value="GLUCAN ENDO-1,6-BETA-GLUCOSIDASE B"/>
    <property type="match status" value="1"/>
</dbReference>
<gene>
    <name evidence="9" type="ORF">M9Y10_001894</name>
</gene>
<dbReference type="InterPro" id="IPR001547">
    <property type="entry name" value="Glyco_hydro_5"/>
</dbReference>
<keyword evidence="4 6" id="KW-0326">Glycosidase</keyword>
<dbReference type="Pfam" id="PF18259">
    <property type="entry name" value="CBM65_1"/>
    <property type="match status" value="2"/>
</dbReference>
<evidence type="ECO:0000259" key="7">
    <source>
        <dbReference type="Pfam" id="PF00150"/>
    </source>
</evidence>
<dbReference type="InterPro" id="IPR040877">
    <property type="entry name" value="CBM65_1"/>
</dbReference>
<accession>A0ABR2L8C0</accession>
<dbReference type="InterPro" id="IPR018087">
    <property type="entry name" value="Glyco_hydro_5_CS"/>
</dbReference>
<evidence type="ECO:0000256" key="2">
    <source>
        <dbReference type="ARBA" id="ARBA00022801"/>
    </source>
</evidence>
<dbReference type="PANTHER" id="PTHR31297:SF41">
    <property type="entry name" value="ENDOGLUCANASE, PUTATIVE (AFU_ORTHOLOGUE AFUA_5G01830)-RELATED"/>
    <property type="match status" value="1"/>
</dbReference>
<keyword evidence="3" id="KW-0119">Carbohydrate metabolism</keyword>
<dbReference type="Gene3D" id="3.20.20.80">
    <property type="entry name" value="Glycosidases"/>
    <property type="match status" value="1"/>
</dbReference>
<evidence type="ECO:0000256" key="6">
    <source>
        <dbReference type="RuleBase" id="RU361153"/>
    </source>
</evidence>
<feature type="domain" description="Carbohydrate binding module 65" evidence="8">
    <location>
        <begin position="373"/>
        <end position="482"/>
    </location>
</feature>
<feature type="domain" description="Glycoside hydrolase family 5" evidence="7">
    <location>
        <begin position="38"/>
        <end position="313"/>
    </location>
</feature>
<evidence type="ECO:0000256" key="5">
    <source>
        <dbReference type="ARBA" id="ARBA00023326"/>
    </source>
</evidence>